<comment type="cofactor">
    <cofactor evidence="1">
        <name>FAD</name>
        <dbReference type="ChEBI" id="CHEBI:57692"/>
    </cofactor>
</comment>
<dbReference type="InterPro" id="IPR006094">
    <property type="entry name" value="Oxid_FAD_bind_N"/>
</dbReference>
<dbReference type="Pfam" id="PF01565">
    <property type="entry name" value="FAD_binding_4"/>
    <property type="match status" value="1"/>
</dbReference>
<reference evidence="6" key="1">
    <citation type="submission" date="2023-05" db="EMBL/GenBank/DDBJ databases">
        <title>Cataloging the Phylogenetic Diversity of Human Bladder Bacteria.</title>
        <authorList>
            <person name="Du J."/>
        </authorList>
    </citation>
    <scope>NUCLEOTIDE SEQUENCE</scope>
    <source>
        <strain evidence="6">UMB9978</strain>
    </source>
</reference>
<feature type="domain" description="FAD-binding PCMH-type" evidence="5">
    <location>
        <begin position="59"/>
        <end position="238"/>
    </location>
</feature>
<dbReference type="PROSITE" id="PS51387">
    <property type="entry name" value="FAD_PCMH"/>
    <property type="match status" value="1"/>
</dbReference>
<evidence type="ECO:0000313" key="6">
    <source>
        <dbReference type="EMBL" id="MDK6275024.1"/>
    </source>
</evidence>
<dbReference type="InterPro" id="IPR004113">
    <property type="entry name" value="FAD-bd_oxidored_4_C"/>
</dbReference>
<comment type="caution">
    <text evidence="6">The sequence shown here is derived from an EMBL/GenBank/DDBJ whole genome shotgun (WGS) entry which is preliminary data.</text>
</comment>
<dbReference type="InterPro" id="IPR016166">
    <property type="entry name" value="FAD-bd_PCMH"/>
</dbReference>
<name>A0AAP4FDG9_9MICC</name>
<accession>A0AAP4FDG9</accession>
<dbReference type="InterPro" id="IPR036318">
    <property type="entry name" value="FAD-bd_PCMH-like_sf"/>
</dbReference>
<keyword evidence="3" id="KW-0274">FAD</keyword>
<dbReference type="SUPFAM" id="SSF55103">
    <property type="entry name" value="FAD-linked oxidases, C-terminal domain"/>
    <property type="match status" value="1"/>
</dbReference>
<dbReference type="GO" id="GO:0071949">
    <property type="term" value="F:FAD binding"/>
    <property type="evidence" value="ECO:0007669"/>
    <property type="project" value="InterPro"/>
</dbReference>
<protein>
    <submittedName>
        <fullName evidence="6">FAD-linked oxidase C-terminal domain-containing protein</fullName>
    </submittedName>
</protein>
<evidence type="ECO:0000259" key="5">
    <source>
        <dbReference type="PROSITE" id="PS51387"/>
    </source>
</evidence>
<dbReference type="Proteomes" id="UP001240483">
    <property type="component" value="Unassembled WGS sequence"/>
</dbReference>
<dbReference type="GO" id="GO:0016491">
    <property type="term" value="F:oxidoreductase activity"/>
    <property type="evidence" value="ECO:0007669"/>
    <property type="project" value="UniProtKB-KW"/>
</dbReference>
<dbReference type="Gene3D" id="3.30.70.2740">
    <property type="match status" value="1"/>
</dbReference>
<evidence type="ECO:0000256" key="1">
    <source>
        <dbReference type="ARBA" id="ARBA00001974"/>
    </source>
</evidence>
<dbReference type="InterPro" id="IPR016171">
    <property type="entry name" value="Vanillyl_alc_oxidase_C-sub2"/>
</dbReference>
<dbReference type="RefSeq" id="WP_285332938.1">
    <property type="nucleotide sequence ID" value="NZ_JASODW010000004.1"/>
</dbReference>
<dbReference type="PANTHER" id="PTHR42934">
    <property type="entry name" value="GLYCOLATE OXIDASE SUBUNIT GLCD"/>
    <property type="match status" value="1"/>
</dbReference>
<evidence type="ECO:0000313" key="7">
    <source>
        <dbReference type="Proteomes" id="UP001240483"/>
    </source>
</evidence>
<dbReference type="Gene3D" id="3.30.465.10">
    <property type="match status" value="1"/>
</dbReference>
<proteinExistence type="predicted"/>
<evidence type="ECO:0000256" key="2">
    <source>
        <dbReference type="ARBA" id="ARBA00022630"/>
    </source>
</evidence>
<evidence type="ECO:0000256" key="4">
    <source>
        <dbReference type="ARBA" id="ARBA00023002"/>
    </source>
</evidence>
<dbReference type="PANTHER" id="PTHR42934:SF2">
    <property type="entry name" value="GLYCOLATE OXIDASE SUBUNIT GLCD"/>
    <property type="match status" value="1"/>
</dbReference>
<organism evidence="6 7">
    <name type="scientific">Pseudoglutamicibacter cumminsii</name>
    <dbReference type="NCBI Taxonomy" id="156979"/>
    <lineage>
        <taxon>Bacteria</taxon>
        <taxon>Bacillati</taxon>
        <taxon>Actinomycetota</taxon>
        <taxon>Actinomycetes</taxon>
        <taxon>Micrococcales</taxon>
        <taxon>Micrococcaceae</taxon>
        <taxon>Pseudoglutamicibacter</taxon>
    </lineage>
</organism>
<dbReference type="AlphaFoldDB" id="A0AAP4FDG9"/>
<keyword evidence="4" id="KW-0560">Oxidoreductase</keyword>
<dbReference type="Pfam" id="PF02913">
    <property type="entry name" value="FAD-oxidase_C"/>
    <property type="match status" value="1"/>
</dbReference>
<dbReference type="EMBL" id="JASODW010000004">
    <property type="protein sequence ID" value="MDK6275024.1"/>
    <property type="molecule type" value="Genomic_DNA"/>
</dbReference>
<dbReference type="InterPro" id="IPR016169">
    <property type="entry name" value="FAD-bd_PCMH_sub2"/>
</dbReference>
<dbReference type="SUPFAM" id="SSF56176">
    <property type="entry name" value="FAD-binding/transporter-associated domain-like"/>
    <property type="match status" value="1"/>
</dbReference>
<sequence>MAKAIPASDATVSAGAAVSRDVTVSAEAIEALNVAMRGNVATDEATLRAYSIDRSGVEPDGVPVAVVWPEDTEQVQAAVRWAAEHGVSVVPRGAGTGLAGSATAGSGSLVVCLERMNKVLEVSADDRLAVVQPGILNDELNALLHKDGLWWPPDPASKAISTVGGNIAANAGGFLCAKYGVTQQWVLGLTVVLADGRVVSMGRRTVKGVSGYDITSMLIGSEGTLGIIVECVLKVRPLQSAERATLVAVCDSAVDAAAAASAVTAANLQPAMMELLDEVTTAAVVGHLVATDETFVDPTEGKPASLLLVQTDGLGAAAELAQVHDAVAGFARHVRVAQSDAETEALIGMRRAVFPAIERMGGSVLVEDIAVPRTRMAEAFTRMREIERKYGVTLPSAAHAGDGNMHPVFVFEPVAGETGLEAVPAHVWKAADEVFSVALEMGGTLTGEHGVGLLKKRFLPEELGEDQTGLQQQLRKVFDPEGIMNPGKVLD</sequence>
<dbReference type="Gene3D" id="1.10.45.10">
    <property type="entry name" value="Vanillyl-alcohol Oxidase, Chain A, domain 4"/>
    <property type="match status" value="1"/>
</dbReference>
<keyword evidence="2" id="KW-0285">Flavoprotein</keyword>
<gene>
    <name evidence="6" type="ORF">QP116_04610</name>
</gene>
<dbReference type="InterPro" id="IPR016164">
    <property type="entry name" value="FAD-linked_Oxase-like_C"/>
</dbReference>
<dbReference type="InterPro" id="IPR051914">
    <property type="entry name" value="FAD-linked_OxidoTrans_Type4"/>
</dbReference>
<dbReference type="FunFam" id="1.10.45.10:FF:000001">
    <property type="entry name" value="D-lactate dehydrogenase mitochondrial"/>
    <property type="match status" value="1"/>
</dbReference>
<evidence type="ECO:0000256" key="3">
    <source>
        <dbReference type="ARBA" id="ARBA00022827"/>
    </source>
</evidence>